<evidence type="ECO:0000313" key="6">
    <source>
        <dbReference type="EMBL" id="MUI35029.1"/>
    </source>
</evidence>
<evidence type="ECO:0000313" key="11">
    <source>
        <dbReference type="Proteomes" id="UP000045039"/>
    </source>
</evidence>
<reference evidence="7" key="8">
    <citation type="submission" date="2020-01" db="EMBL/GenBank/DDBJ databases">
        <title>Bacteria Cultured from War Wounds Associated with the Conflict in Eastern Ukraine.</title>
        <authorList>
            <person name="Snesrud E."/>
            <person name="Galac M.R."/>
            <person name="Mc Gann P."/>
            <person name="Valentine K."/>
            <person name="Viacheslav K."/>
        </authorList>
    </citation>
    <scope>NUCLEOTIDE SEQUENCE</scope>
    <source>
        <strain evidence="7">VNMU148</strain>
    </source>
</reference>
<dbReference type="SUPFAM" id="SSF46689">
    <property type="entry name" value="Homeodomain-like"/>
    <property type="match status" value="1"/>
</dbReference>
<dbReference type="RefSeq" id="WP_003112941.1">
    <property type="nucleotide sequence ID" value="NZ_AP014839.1"/>
</dbReference>
<dbReference type="EMBL" id="WXZT01000012">
    <property type="protein sequence ID" value="MZZ14353.1"/>
    <property type="molecule type" value="Genomic_DNA"/>
</dbReference>
<organism evidence="5 11">
    <name type="scientific">Pseudomonas aeruginosa</name>
    <dbReference type="NCBI Taxonomy" id="287"/>
    <lineage>
        <taxon>Bacteria</taxon>
        <taxon>Pseudomonadati</taxon>
        <taxon>Pseudomonadota</taxon>
        <taxon>Gammaproteobacteria</taxon>
        <taxon>Pseudomonadales</taxon>
        <taxon>Pseudomonadaceae</taxon>
        <taxon>Pseudomonas</taxon>
    </lineage>
</organism>
<dbReference type="Pfam" id="PF12833">
    <property type="entry name" value="HTH_18"/>
    <property type="match status" value="1"/>
</dbReference>
<dbReference type="Proteomes" id="UP000284767">
    <property type="component" value="Unassembled WGS sequence"/>
</dbReference>
<accession>A0A072ZGD9</accession>
<keyword evidence="1" id="KW-0805">Transcription regulation</keyword>
<evidence type="ECO:0000313" key="9">
    <source>
        <dbReference type="EMBL" id="RCI75535.1"/>
    </source>
</evidence>
<dbReference type="PROSITE" id="PS01124">
    <property type="entry name" value="HTH_ARAC_FAMILY_2"/>
    <property type="match status" value="1"/>
</dbReference>
<evidence type="ECO:0000313" key="14">
    <source>
        <dbReference type="Proteomes" id="UP000284767"/>
    </source>
</evidence>
<dbReference type="OMA" id="APRFWQA"/>
<dbReference type="GO" id="GO:0000976">
    <property type="term" value="F:transcription cis-regulatory region binding"/>
    <property type="evidence" value="ECO:0007669"/>
    <property type="project" value="TreeGrafter"/>
</dbReference>
<keyword evidence="2" id="KW-0238">DNA-binding</keyword>
<dbReference type="Pfam" id="PF12625">
    <property type="entry name" value="Arabinose_bd"/>
    <property type="match status" value="1"/>
</dbReference>
<dbReference type="PANTHER" id="PTHR47894:SF1">
    <property type="entry name" value="HTH-TYPE TRANSCRIPTIONAL REGULATOR VQSM"/>
    <property type="match status" value="1"/>
</dbReference>
<dbReference type="InterPro" id="IPR009057">
    <property type="entry name" value="Homeodomain-like_sf"/>
</dbReference>
<reference evidence="11" key="1">
    <citation type="submission" date="2015-06" db="EMBL/GenBank/DDBJ databases">
        <authorList>
            <person name="Radhakrishnan Rajesh"/>
            <person name="Underwood Anthony"/>
            <person name="Al-Shahib Ali"/>
        </authorList>
    </citation>
    <scope>NUCLEOTIDE SEQUENCE [LARGE SCALE GENOMIC DNA]</scope>
    <source>
        <strain evidence="11">P19_London_7_VIM_2_05_10</strain>
    </source>
</reference>
<dbReference type="EMBL" id="NSNE01000030">
    <property type="protein sequence ID" value="RPM03889.1"/>
    <property type="molecule type" value="Genomic_DNA"/>
</dbReference>
<dbReference type="InterPro" id="IPR018060">
    <property type="entry name" value="HTH_AraC"/>
</dbReference>
<evidence type="ECO:0000313" key="7">
    <source>
        <dbReference type="EMBL" id="MZZ14353.1"/>
    </source>
</evidence>
<gene>
    <name evidence="5" type="primary">virS_7</name>
    <name evidence="8" type="ORF">CAZ10_33100</name>
    <name evidence="9" type="ORF">DT376_07155</name>
    <name evidence="6" type="ORF">GNQ48_08415</name>
    <name evidence="7" type="ORF">GUL26_19055</name>
    <name evidence="10" type="ORF">IPC1295_31140</name>
    <name evidence="5" type="ORF">PAERUG_P19_London_7_VIM_2_05_10_03981</name>
</gene>
<evidence type="ECO:0000256" key="1">
    <source>
        <dbReference type="ARBA" id="ARBA00023015"/>
    </source>
</evidence>
<reference evidence="9 13" key="5">
    <citation type="submission" date="2018-07" db="EMBL/GenBank/DDBJ databases">
        <title>Mechanisms of high-level aminoglycoside resistance among Gram-negative pathogens in Brazil.</title>
        <authorList>
            <person name="Ballaben A.S."/>
            <person name="Darini A.L.C."/>
            <person name="Doi Y."/>
        </authorList>
    </citation>
    <scope>NUCLEOTIDE SEQUENCE [LARGE SCALE GENOMIC DNA]</scope>
    <source>
        <strain evidence="9 13">B2-305</strain>
    </source>
</reference>
<dbReference type="SMR" id="A0A072ZGD9"/>
<evidence type="ECO:0000313" key="13">
    <source>
        <dbReference type="Proteomes" id="UP000253594"/>
    </source>
</evidence>
<evidence type="ECO:0000313" key="8">
    <source>
        <dbReference type="EMBL" id="OTI55460.1"/>
    </source>
</evidence>
<keyword evidence="3" id="KW-0804">Transcription</keyword>
<dbReference type="SMART" id="SM00342">
    <property type="entry name" value="HTH_ARAC"/>
    <property type="match status" value="1"/>
</dbReference>
<dbReference type="Proteomes" id="UP000433532">
    <property type="component" value="Unassembled WGS sequence"/>
</dbReference>
<dbReference type="eggNOG" id="COG2207">
    <property type="taxonomic scope" value="Bacteria"/>
</dbReference>
<evidence type="ECO:0000313" key="10">
    <source>
        <dbReference type="EMBL" id="RPM03889.1"/>
    </source>
</evidence>
<reference evidence="10 14" key="6">
    <citation type="submission" date="2019-01" db="EMBL/GenBank/DDBJ databases">
        <title>The Pseudomonas aeruginosa pan-genome provides new insights on its population structure, horizontal gene transfer and pathogenicity.</title>
        <authorList>
            <person name="Freschi L."/>
            <person name="Vincent A.T."/>
            <person name="Jeukens J."/>
            <person name="Emond-Rheault J.-G."/>
            <person name="Kukavica-Ibrulj I."/>
            <person name="Dupont M.-J."/>
            <person name="Charette S.J."/>
            <person name="Boyle B."/>
            <person name="Levesque R.C."/>
        </authorList>
    </citation>
    <scope>NUCLEOTIDE SEQUENCE [LARGE SCALE GENOMIC DNA]</scope>
    <source>
        <strain evidence="10 14">PA-W36</strain>
    </source>
</reference>
<dbReference type="EMBL" id="QORE01000157">
    <property type="protein sequence ID" value="RCI75535.1"/>
    <property type="molecule type" value="Genomic_DNA"/>
</dbReference>
<evidence type="ECO:0000256" key="2">
    <source>
        <dbReference type="ARBA" id="ARBA00023125"/>
    </source>
</evidence>
<dbReference type="Proteomes" id="UP000045039">
    <property type="component" value="Unassembled WGS sequence"/>
</dbReference>
<dbReference type="GO" id="GO:0005829">
    <property type="term" value="C:cytosol"/>
    <property type="evidence" value="ECO:0007669"/>
    <property type="project" value="TreeGrafter"/>
</dbReference>
<dbReference type="Proteomes" id="UP000194857">
    <property type="component" value="Unassembled WGS sequence"/>
</dbReference>
<evidence type="ECO:0000313" key="5">
    <source>
        <dbReference type="EMBL" id="CRP28285.1"/>
    </source>
</evidence>
<evidence type="ECO:0000313" key="15">
    <source>
        <dbReference type="Proteomes" id="UP000433532"/>
    </source>
</evidence>
<dbReference type="Gene3D" id="1.10.10.60">
    <property type="entry name" value="Homeodomain-like"/>
    <property type="match status" value="1"/>
</dbReference>
<comment type="caution">
    <text evidence="5">The sequence shown here is derived from an EMBL/GenBank/DDBJ whole genome shotgun (WGS) entry which is preliminary data.</text>
</comment>
<name>A0A072ZGD9_PSEAI</name>
<dbReference type="EMBL" id="WOAD01000004">
    <property type="protein sequence ID" value="MUI35029.1"/>
    <property type="molecule type" value="Genomic_DNA"/>
</dbReference>
<proteinExistence type="predicted"/>
<protein>
    <submittedName>
        <fullName evidence="8 9">Transcriptional regulator</fullName>
    </submittedName>
    <submittedName>
        <fullName evidence="5">HTH-type transcriptional regulator VirS</fullName>
    </submittedName>
    <submittedName>
        <fullName evidence="6">Helix-turn-helix domain-containing protein</fullName>
    </submittedName>
</protein>
<dbReference type="InterPro" id="IPR032687">
    <property type="entry name" value="AraC-type_N"/>
</dbReference>
<sequence>MQDDPSTSPLTHSATLRRLLYEALDALGLDPTRVYRSVYRRIPLPPPTLGGRLVHDNAPLFWTELAAVTGDADIGLHLGEAMKPRLLDVVGYLLLSARDLEEALRSFVRFQHILSGGFAARLEVEGETARLILDINYLGYASLRQQIECLMLLFLKLLALISDDEFVAERIEFRHRAPPRLGEHRRLFGRLPLFSRPHDALVFSAALLRRPSRNANPDMHDVLTRHAEEQSRELSENRLLNRVRYLIELRLGEGYGLRQCAAELGLGSGALQRALAAGGASFRQVRDEVRRQRASEMLLAGRAIREVAKACGFAELSPFYRAFRRWHAAPPEQYRARLAKREEGYSTSGT</sequence>
<reference evidence="6 15" key="7">
    <citation type="submission" date="2019-11" db="EMBL/GenBank/DDBJ databases">
        <title>Genomes of ocular Pseudomonas aeruginosa isolates.</title>
        <authorList>
            <person name="Khan M."/>
            <person name="Rice S.A."/>
            <person name="Willcox M.D.P."/>
            <person name="Stapleton F."/>
        </authorList>
    </citation>
    <scope>NUCLEOTIDE SEQUENCE [LARGE SCALE GENOMIC DNA]</scope>
    <source>
        <strain evidence="6 15">PA221</strain>
    </source>
</reference>
<dbReference type="PANTHER" id="PTHR47894">
    <property type="entry name" value="HTH-TYPE TRANSCRIPTIONAL REGULATOR GADX"/>
    <property type="match status" value="1"/>
</dbReference>
<dbReference type="AlphaFoldDB" id="A0A072ZGD9"/>
<dbReference type="EMBL" id="NFFZ01000028">
    <property type="protein sequence ID" value="OTI55460.1"/>
    <property type="molecule type" value="Genomic_DNA"/>
</dbReference>
<dbReference type="Proteomes" id="UP000644192">
    <property type="component" value="Unassembled WGS sequence"/>
</dbReference>
<evidence type="ECO:0000313" key="12">
    <source>
        <dbReference type="Proteomes" id="UP000194857"/>
    </source>
</evidence>
<reference evidence="5" key="2">
    <citation type="submission" date="2015-06" db="EMBL/GenBank/DDBJ databases">
        <authorList>
            <person name="Radhakrishnan R."/>
            <person name="Underwood A."/>
            <person name="Al-Shahib A."/>
        </authorList>
    </citation>
    <scope>NUCLEOTIDE SEQUENCE</scope>
    <source>
        <strain evidence="5">P19_London_7_VIM_2_05_10</strain>
    </source>
</reference>
<evidence type="ECO:0000256" key="3">
    <source>
        <dbReference type="ARBA" id="ARBA00023163"/>
    </source>
</evidence>
<dbReference type="EMBL" id="CVVU01000214">
    <property type="protein sequence ID" value="CRP28285.1"/>
    <property type="molecule type" value="Genomic_DNA"/>
</dbReference>
<dbReference type="Proteomes" id="UP000253594">
    <property type="component" value="Unassembled WGS sequence"/>
</dbReference>
<dbReference type="GO" id="GO:0003700">
    <property type="term" value="F:DNA-binding transcription factor activity"/>
    <property type="evidence" value="ECO:0007669"/>
    <property type="project" value="InterPro"/>
</dbReference>
<reference evidence="10 14" key="4">
    <citation type="submission" date="2017-08" db="EMBL/GenBank/DDBJ databases">
        <authorList>
            <person name="Feschi L."/>
            <person name="Jeukens J."/>
            <person name="Emond-Rheault J.-G."/>
            <person name="Kukavica-Ibrulj I."/>
            <person name="Boyle B."/>
            <person name="Levesque R.C."/>
        </authorList>
    </citation>
    <scope>NUCLEOTIDE SEQUENCE [LARGE SCALE GENOMIC DNA]</scope>
    <source>
        <strain evidence="10 14">PA-W36</strain>
    </source>
</reference>
<reference evidence="8 12" key="3">
    <citation type="submission" date="2017-05" db="EMBL/GenBank/DDBJ databases">
        <authorList>
            <person name="Song R."/>
            <person name="Chenine A.L."/>
            <person name="Ruprecht R.M."/>
        </authorList>
    </citation>
    <scope>NUCLEOTIDE SEQUENCE [LARGE SCALE GENOMIC DNA]</scope>
    <source>
        <strain evidence="8 12">S567_C10_BS</strain>
    </source>
</reference>
<feature type="domain" description="HTH araC/xylS-type" evidence="4">
    <location>
        <begin position="241"/>
        <end position="337"/>
    </location>
</feature>
<evidence type="ECO:0000259" key="4">
    <source>
        <dbReference type="PROSITE" id="PS01124"/>
    </source>
</evidence>